<dbReference type="Proteomes" id="UP000016935">
    <property type="component" value="Unassembled WGS sequence"/>
</dbReference>
<feature type="region of interest" description="Disordered" evidence="1">
    <location>
        <begin position="284"/>
        <end position="333"/>
    </location>
</feature>
<dbReference type="OrthoDB" id="10678211at2759"/>
<feature type="compositionally biased region" description="Pro residues" evidence="1">
    <location>
        <begin position="93"/>
        <end position="102"/>
    </location>
</feature>
<accession>R0KWG4</accession>
<protein>
    <submittedName>
        <fullName evidence="2">Uncharacterized protein</fullName>
    </submittedName>
</protein>
<dbReference type="EMBL" id="KB908481">
    <property type="protein sequence ID" value="EOA92057.1"/>
    <property type="molecule type" value="Genomic_DNA"/>
</dbReference>
<evidence type="ECO:0000313" key="2">
    <source>
        <dbReference type="EMBL" id="EOA92057.1"/>
    </source>
</evidence>
<gene>
    <name evidence="2" type="ORF">SETTUDRAFT_30538</name>
</gene>
<feature type="compositionally biased region" description="Basic and acidic residues" evidence="1">
    <location>
        <begin position="51"/>
        <end position="70"/>
    </location>
</feature>
<reference evidence="2 3" key="2">
    <citation type="journal article" date="2013" name="PLoS Genet.">
        <title>Comparative genome structure, secondary metabolite, and effector coding capacity across Cochliobolus pathogens.</title>
        <authorList>
            <person name="Condon B.J."/>
            <person name="Leng Y."/>
            <person name="Wu D."/>
            <person name="Bushley K.E."/>
            <person name="Ohm R.A."/>
            <person name="Otillar R."/>
            <person name="Martin J."/>
            <person name="Schackwitz W."/>
            <person name="Grimwood J."/>
            <person name="MohdZainudin N."/>
            <person name="Xue C."/>
            <person name="Wang R."/>
            <person name="Manning V.A."/>
            <person name="Dhillon B."/>
            <person name="Tu Z.J."/>
            <person name="Steffenson B.J."/>
            <person name="Salamov A."/>
            <person name="Sun H."/>
            <person name="Lowry S."/>
            <person name="LaButti K."/>
            <person name="Han J."/>
            <person name="Copeland A."/>
            <person name="Lindquist E."/>
            <person name="Barry K."/>
            <person name="Schmutz J."/>
            <person name="Baker S.E."/>
            <person name="Ciuffetti L.M."/>
            <person name="Grigoriev I.V."/>
            <person name="Zhong S."/>
            <person name="Turgeon B.G."/>
        </authorList>
    </citation>
    <scope>NUCLEOTIDE SEQUENCE [LARGE SCALE GENOMIC DNA]</scope>
    <source>
        <strain evidence="3">28A</strain>
    </source>
</reference>
<organism evidence="2 3">
    <name type="scientific">Exserohilum turcicum (strain 28A)</name>
    <name type="common">Northern leaf blight fungus</name>
    <name type="synonym">Setosphaeria turcica</name>
    <dbReference type="NCBI Taxonomy" id="671987"/>
    <lineage>
        <taxon>Eukaryota</taxon>
        <taxon>Fungi</taxon>
        <taxon>Dikarya</taxon>
        <taxon>Ascomycota</taxon>
        <taxon>Pezizomycotina</taxon>
        <taxon>Dothideomycetes</taxon>
        <taxon>Pleosporomycetidae</taxon>
        <taxon>Pleosporales</taxon>
        <taxon>Pleosporineae</taxon>
        <taxon>Pleosporaceae</taxon>
        <taxon>Exserohilum</taxon>
    </lineage>
</organism>
<feature type="compositionally biased region" description="Polar residues" evidence="1">
    <location>
        <begin position="525"/>
        <end position="534"/>
    </location>
</feature>
<reference evidence="2 3" key="1">
    <citation type="journal article" date="2012" name="PLoS Pathog.">
        <title>Diverse lifestyles and strategies of plant pathogenesis encoded in the genomes of eighteen Dothideomycetes fungi.</title>
        <authorList>
            <person name="Ohm R.A."/>
            <person name="Feau N."/>
            <person name="Henrissat B."/>
            <person name="Schoch C.L."/>
            <person name="Horwitz B.A."/>
            <person name="Barry K.W."/>
            <person name="Condon B.J."/>
            <person name="Copeland A.C."/>
            <person name="Dhillon B."/>
            <person name="Glaser F."/>
            <person name="Hesse C.N."/>
            <person name="Kosti I."/>
            <person name="LaButti K."/>
            <person name="Lindquist E.A."/>
            <person name="Lucas S."/>
            <person name="Salamov A.A."/>
            <person name="Bradshaw R.E."/>
            <person name="Ciuffetti L."/>
            <person name="Hamelin R.C."/>
            <person name="Kema G.H.J."/>
            <person name="Lawrence C."/>
            <person name="Scott J.A."/>
            <person name="Spatafora J.W."/>
            <person name="Turgeon B.G."/>
            <person name="de Wit P.J.G.M."/>
            <person name="Zhong S."/>
            <person name="Goodwin S.B."/>
            <person name="Grigoriev I.V."/>
        </authorList>
    </citation>
    <scope>NUCLEOTIDE SEQUENCE [LARGE SCALE GENOMIC DNA]</scope>
    <source>
        <strain evidence="3">28A</strain>
    </source>
</reference>
<dbReference type="GeneID" id="19403446"/>
<feature type="compositionally biased region" description="Basic and acidic residues" evidence="1">
    <location>
        <begin position="18"/>
        <end position="31"/>
    </location>
</feature>
<feature type="region of interest" description="Disordered" evidence="1">
    <location>
        <begin position="1"/>
        <end position="102"/>
    </location>
</feature>
<keyword evidence="3" id="KW-1185">Reference proteome</keyword>
<evidence type="ECO:0000256" key="1">
    <source>
        <dbReference type="SAM" id="MobiDB-lite"/>
    </source>
</evidence>
<dbReference type="AlphaFoldDB" id="R0KWG4"/>
<feature type="region of interest" description="Disordered" evidence="1">
    <location>
        <begin position="507"/>
        <end position="557"/>
    </location>
</feature>
<evidence type="ECO:0000313" key="3">
    <source>
        <dbReference type="Proteomes" id="UP000016935"/>
    </source>
</evidence>
<dbReference type="HOGENOM" id="CLU_489302_0_0_1"/>
<name>R0KWG4_EXST2</name>
<proteinExistence type="predicted"/>
<sequence length="557" mass="63121">MADSKRSNAAPFLNPDPGNRDHSTQPKIKYEFDEDDEFDRSDFTQFGQSGRGDDASRFEHAPNQHCKQESDDAYPSHAQYDNTYHPNPFSVAPQPPPPPPPPGNGVLRYEFDRYIPPENYFDCDMFYLIRDADMGGDKANCFECGRPKTICPGLPNCPPNAICIACTQPFRTHPEGQAICPTHWTSTAFLVRYVNWDLRTGIPSNVQIKPNEQEARYLELQGFLRIREYRNHLNQQMLNFEWLNPPRQPRIRVVDFGPMNESQLKRHLAKLRKNMGGGSRLGLNPNAHRGPGPATQPVTVLMPGTKRTYNNAPPSTRATLPNEPVPKRQCEDQSEDFAALRNEFPAPVQPSVRPAYGEYNEFNPVNQMATESRQWIHAHHQQAQFYEDSYRPARRQISQFEPLPTAHQQAQESGHAYGAAPTLATLGAVRPQTFQSEILPMRYQQAQTYRSQNLDTVPRGTQWAMAQAGLVSTHQSQFATPHHYEWQGQSNPNATWNRMAAMGSGGHLPFSGQADQPHGRGGGNYANTDLNPNSYLDRRQDQRQDWGWNRGRGGRGY</sequence>
<dbReference type="RefSeq" id="XP_008020238.1">
    <property type="nucleotide sequence ID" value="XM_008022047.1"/>
</dbReference>
<feature type="compositionally biased region" description="Polar residues" evidence="1">
    <location>
        <begin position="307"/>
        <end position="319"/>
    </location>
</feature>